<protein>
    <submittedName>
        <fullName evidence="2">Uncharacterized protein</fullName>
    </submittedName>
</protein>
<dbReference type="Proteomes" id="UP001241603">
    <property type="component" value="Unassembled WGS sequence"/>
</dbReference>
<sequence>MKLRARTSIILAITAIMSTTALAQQSNAIKSPAEKQIGTASKVQMEPSLVVLNSDGATLADGKLTLTGVAATAIMFADRPVRAAGHVTTTSVVDEWNADETFAKDPPNATVSVFTKDGKDVKDAVVELTSPKMVGPDLIFNVKVLEGDLTGADGAAAVFIDAFYAAYRGPARYGAIGVHGAWYGAPAGGAIAGAAVAGAVTGAVVGAAAASRPVYVAPPAYYPPYPAPYPAPYPYYAPY</sequence>
<evidence type="ECO:0000256" key="1">
    <source>
        <dbReference type="SAM" id="SignalP"/>
    </source>
</evidence>
<gene>
    <name evidence="2" type="ORF">QO014_003406</name>
</gene>
<evidence type="ECO:0000313" key="3">
    <source>
        <dbReference type="Proteomes" id="UP001241603"/>
    </source>
</evidence>
<dbReference type="EMBL" id="JAUSVO010000004">
    <property type="protein sequence ID" value="MDQ0439011.1"/>
    <property type="molecule type" value="Genomic_DNA"/>
</dbReference>
<keyword evidence="3" id="KW-1185">Reference proteome</keyword>
<comment type="caution">
    <text evidence="2">The sequence shown here is derived from an EMBL/GenBank/DDBJ whole genome shotgun (WGS) entry which is preliminary data.</text>
</comment>
<reference evidence="2 3" key="1">
    <citation type="submission" date="2023-07" db="EMBL/GenBank/DDBJ databases">
        <title>Genomic Encyclopedia of Type Strains, Phase IV (KMG-IV): sequencing the most valuable type-strain genomes for metagenomic binning, comparative biology and taxonomic classification.</title>
        <authorList>
            <person name="Goeker M."/>
        </authorList>
    </citation>
    <scope>NUCLEOTIDE SEQUENCE [LARGE SCALE GENOMIC DNA]</scope>
    <source>
        <strain evidence="2 3">B6-8</strain>
    </source>
</reference>
<proteinExistence type="predicted"/>
<keyword evidence="1" id="KW-0732">Signal</keyword>
<organism evidence="2 3">
    <name type="scientific">Kaistia dalseonensis</name>
    <dbReference type="NCBI Taxonomy" id="410840"/>
    <lineage>
        <taxon>Bacteria</taxon>
        <taxon>Pseudomonadati</taxon>
        <taxon>Pseudomonadota</taxon>
        <taxon>Alphaproteobacteria</taxon>
        <taxon>Hyphomicrobiales</taxon>
        <taxon>Kaistiaceae</taxon>
        <taxon>Kaistia</taxon>
    </lineage>
</organism>
<feature type="chain" id="PRO_5046942853" evidence="1">
    <location>
        <begin position="24"/>
        <end position="239"/>
    </location>
</feature>
<feature type="signal peptide" evidence="1">
    <location>
        <begin position="1"/>
        <end position="23"/>
    </location>
</feature>
<evidence type="ECO:0000313" key="2">
    <source>
        <dbReference type="EMBL" id="MDQ0439011.1"/>
    </source>
</evidence>
<name>A0ABU0H9L8_9HYPH</name>
<accession>A0ABU0H9L8</accession>